<accession>A0ACC1J9K6</accession>
<proteinExistence type="predicted"/>
<evidence type="ECO:0000313" key="2">
    <source>
        <dbReference type="Proteomes" id="UP001150603"/>
    </source>
</evidence>
<name>A0ACC1J9K6_9FUNG</name>
<gene>
    <name evidence="1" type="primary">NUP43</name>
    <name evidence="1" type="ORF">FBU59_003022</name>
</gene>
<evidence type="ECO:0000313" key="1">
    <source>
        <dbReference type="EMBL" id="KAJ1943058.1"/>
    </source>
</evidence>
<dbReference type="Proteomes" id="UP001150603">
    <property type="component" value="Unassembled WGS sequence"/>
</dbReference>
<protein>
    <submittedName>
        <fullName evidence="1">Nucleoporin Nup43</fullName>
    </submittedName>
</protein>
<organism evidence="1 2">
    <name type="scientific">Linderina macrospora</name>
    <dbReference type="NCBI Taxonomy" id="4868"/>
    <lineage>
        <taxon>Eukaryota</taxon>
        <taxon>Fungi</taxon>
        <taxon>Fungi incertae sedis</taxon>
        <taxon>Zoopagomycota</taxon>
        <taxon>Kickxellomycotina</taxon>
        <taxon>Kickxellomycetes</taxon>
        <taxon>Kickxellales</taxon>
        <taxon>Kickxellaceae</taxon>
        <taxon>Linderina</taxon>
    </lineage>
</organism>
<sequence>MAQSVSRKITAARWLQPRSGKAYNDTDLYFVTGSSTSTSTARLSLWTTPNPDFTQQSIEPTRDFATPVGCVSHEGDVTSIAVALSAPVLATGSSYGQVSVYSIDSDSTQPLVLSESITAHRYANNEPAVCTGVSVQPAPGVDAEIASCGEDGHIAFAPMSRLGALQRYDIDSTVITGICWTTPQQVAVSTRAGQIKMVDRRQPNEIAAAFVGLGNNVAFECVNVHPSQPYRIATGTDNGSVMVWDVRNSKKPQIDAFGVHGANVWSIQFHPGNCDKVVSCSDDATVAVTDWTNGAGAHSVRVLSNHLNVLSINCFDFCPFTKTSLLVGGSDSGNILLNSRSSCDFSL</sequence>
<reference evidence="1" key="1">
    <citation type="submission" date="2022-07" db="EMBL/GenBank/DDBJ databases">
        <title>Phylogenomic reconstructions and comparative analyses of Kickxellomycotina fungi.</title>
        <authorList>
            <person name="Reynolds N.K."/>
            <person name="Stajich J.E."/>
            <person name="Barry K."/>
            <person name="Grigoriev I.V."/>
            <person name="Crous P."/>
            <person name="Smith M.E."/>
        </authorList>
    </citation>
    <scope>NUCLEOTIDE SEQUENCE</scope>
    <source>
        <strain evidence="1">NRRL 5244</strain>
    </source>
</reference>
<dbReference type="EMBL" id="JANBPW010001804">
    <property type="protein sequence ID" value="KAJ1943058.1"/>
    <property type="molecule type" value="Genomic_DNA"/>
</dbReference>
<keyword evidence="2" id="KW-1185">Reference proteome</keyword>
<comment type="caution">
    <text evidence="1">The sequence shown here is derived from an EMBL/GenBank/DDBJ whole genome shotgun (WGS) entry which is preliminary data.</text>
</comment>